<reference evidence="1" key="1">
    <citation type="submission" date="2022-02" db="EMBL/GenBank/DDBJ databases">
        <title>Plant Genome Project.</title>
        <authorList>
            <person name="Zhang R.-G."/>
        </authorList>
    </citation>
    <scope>NUCLEOTIDE SEQUENCE</scope>
    <source>
        <strain evidence="1">AT1</strain>
    </source>
</reference>
<keyword evidence="2" id="KW-1185">Reference proteome</keyword>
<evidence type="ECO:0000313" key="2">
    <source>
        <dbReference type="Proteomes" id="UP001062846"/>
    </source>
</evidence>
<dbReference type="Proteomes" id="UP001062846">
    <property type="component" value="Chromosome 13"/>
</dbReference>
<comment type="caution">
    <text evidence="1">The sequence shown here is derived from an EMBL/GenBank/DDBJ whole genome shotgun (WGS) entry which is preliminary data.</text>
</comment>
<dbReference type="EMBL" id="CM046400">
    <property type="protein sequence ID" value="KAI8523485.1"/>
    <property type="molecule type" value="Genomic_DNA"/>
</dbReference>
<name>A0ACC0L4Q6_RHOML</name>
<proteinExistence type="predicted"/>
<protein>
    <submittedName>
        <fullName evidence="1">Uncharacterized protein</fullName>
    </submittedName>
</protein>
<gene>
    <name evidence="1" type="ORF">RHMOL_Rhmol13G0077600</name>
</gene>
<accession>A0ACC0L4Q6</accession>
<sequence length="400" mass="45612">MADMAASSSTPSEDDKPVIVRVKRKASQSPLEAFWLEINERPLKRPLLDLEKLSISDSSGKAEALKSKKVLVQHVETTSSSEDTVDVLQLLVPKPVDGCESKARNEEQRRTFTTENKQDQLRGKARVKQEVLSKNARFEQIWRSRKGKKEAMCDDALHEMCHVYDVVRVDVEEATIEVHDQEDADLEDHRIMSSYLPLLREFIPSAAEEVESDIHDYMSNRACKDEYVYDLYAVKEDNNTIVEDTSNPFPLVQVDEDNEFYAGPIASDNESDDSNGIIHFIAIDAIQHAASFLDIYVFSFLFSAEDNPMNDYPDEETSEDNEDNGSSTSKDESEENEDSEMSASKKSSEPEDSEHQSWLEEADPMYEDYIYGGDEGDGEAEAYYEKDEGSDNDYWKWSYR</sequence>
<organism evidence="1 2">
    <name type="scientific">Rhododendron molle</name>
    <name type="common">Chinese azalea</name>
    <name type="synonym">Azalea mollis</name>
    <dbReference type="NCBI Taxonomy" id="49168"/>
    <lineage>
        <taxon>Eukaryota</taxon>
        <taxon>Viridiplantae</taxon>
        <taxon>Streptophyta</taxon>
        <taxon>Embryophyta</taxon>
        <taxon>Tracheophyta</taxon>
        <taxon>Spermatophyta</taxon>
        <taxon>Magnoliopsida</taxon>
        <taxon>eudicotyledons</taxon>
        <taxon>Gunneridae</taxon>
        <taxon>Pentapetalae</taxon>
        <taxon>asterids</taxon>
        <taxon>Ericales</taxon>
        <taxon>Ericaceae</taxon>
        <taxon>Ericoideae</taxon>
        <taxon>Rhodoreae</taxon>
        <taxon>Rhododendron</taxon>
    </lineage>
</organism>
<evidence type="ECO:0000313" key="1">
    <source>
        <dbReference type="EMBL" id="KAI8523485.1"/>
    </source>
</evidence>